<feature type="transmembrane region" description="Helical" evidence="1">
    <location>
        <begin position="93"/>
        <end position="111"/>
    </location>
</feature>
<dbReference type="Proteomes" id="UP000179047">
    <property type="component" value="Unassembled WGS sequence"/>
</dbReference>
<sequence>MLNRYFFIYVATIIAIRIWLWYFPKHAPKIGDFQSHHYMVGLVLIAICLIVYKPILLAIGSALVVDEIPLFFIFKTWNWPDDHWKQYHSWESIAMIVAISLLGYFALQYMVHKPDLRIR</sequence>
<accession>A0A1F8GV44</accession>
<dbReference type="EMBL" id="MGKP01000008">
    <property type="protein sequence ID" value="OGN29304.1"/>
    <property type="molecule type" value="Genomic_DNA"/>
</dbReference>
<evidence type="ECO:0000256" key="1">
    <source>
        <dbReference type="SAM" id="Phobius"/>
    </source>
</evidence>
<keyword evidence="1" id="KW-1133">Transmembrane helix</keyword>
<dbReference type="AlphaFoldDB" id="A0A1F8GV44"/>
<proteinExistence type="predicted"/>
<organism evidence="2 3">
    <name type="scientific">Candidatus Yanofskybacteria bacterium RIFCSPLOWO2_01_FULL_49_25</name>
    <dbReference type="NCBI Taxonomy" id="1802701"/>
    <lineage>
        <taxon>Bacteria</taxon>
        <taxon>Candidatus Yanofskyibacteriota</taxon>
    </lineage>
</organism>
<feature type="transmembrane region" description="Helical" evidence="1">
    <location>
        <begin position="6"/>
        <end position="23"/>
    </location>
</feature>
<keyword evidence="1" id="KW-0812">Transmembrane</keyword>
<name>A0A1F8GV44_9BACT</name>
<protein>
    <submittedName>
        <fullName evidence="2">Uncharacterized protein</fullName>
    </submittedName>
</protein>
<reference evidence="2 3" key="1">
    <citation type="journal article" date="2016" name="Nat. Commun.">
        <title>Thousands of microbial genomes shed light on interconnected biogeochemical processes in an aquifer system.</title>
        <authorList>
            <person name="Anantharaman K."/>
            <person name="Brown C.T."/>
            <person name="Hug L.A."/>
            <person name="Sharon I."/>
            <person name="Castelle C.J."/>
            <person name="Probst A.J."/>
            <person name="Thomas B.C."/>
            <person name="Singh A."/>
            <person name="Wilkins M.J."/>
            <person name="Karaoz U."/>
            <person name="Brodie E.L."/>
            <person name="Williams K.H."/>
            <person name="Hubbard S.S."/>
            <person name="Banfield J.F."/>
        </authorList>
    </citation>
    <scope>NUCLEOTIDE SEQUENCE [LARGE SCALE GENOMIC DNA]</scope>
</reference>
<evidence type="ECO:0000313" key="2">
    <source>
        <dbReference type="EMBL" id="OGN29304.1"/>
    </source>
</evidence>
<dbReference type="STRING" id="1802701.A3A33_03760"/>
<feature type="transmembrane region" description="Helical" evidence="1">
    <location>
        <begin position="43"/>
        <end position="73"/>
    </location>
</feature>
<comment type="caution">
    <text evidence="2">The sequence shown here is derived from an EMBL/GenBank/DDBJ whole genome shotgun (WGS) entry which is preliminary data.</text>
</comment>
<evidence type="ECO:0000313" key="3">
    <source>
        <dbReference type="Proteomes" id="UP000179047"/>
    </source>
</evidence>
<keyword evidence="1" id="KW-0472">Membrane</keyword>
<gene>
    <name evidence="2" type="ORF">A3A33_03760</name>
</gene>